<sequence length="364" mass="39446">MQINEEELIAYLLGNASPALRREIESQLPQDEELQQQLDRLKAVLDELDSLKIVYEPPAGLFDSTMARVDEAAANPTDRDGALVVDGNGAAESPDRPLSRSNERVVRRFGQPSLTSKSRFSFWDSTALCLSLTALCCLLLPAVVRARFEARRAQCADNMRRTGEGLLHYTMLDPAGRFPAIACEGIESFSGVYYLLMSEVGMPIPPSQLRCSSLLGMDLPNRQSQCDLPCVSTRRDLYELPPALLKEYQVTAGGDYAYSLGVYEDDQVVAVKSVGGGDLAIMGDTPSIDAGQVSYQAHGGQGVNILYGDGRVCYVSVNAFSNLAGMTGALDHPYYNRNQTHQAGVNSHDASLAPSHIGPLGPLK</sequence>
<evidence type="ECO:0000256" key="1">
    <source>
        <dbReference type="SAM" id="MobiDB-lite"/>
    </source>
</evidence>
<organism evidence="2 3">
    <name type="scientific">Aureliella helgolandensis</name>
    <dbReference type="NCBI Taxonomy" id="2527968"/>
    <lineage>
        <taxon>Bacteria</taxon>
        <taxon>Pseudomonadati</taxon>
        <taxon>Planctomycetota</taxon>
        <taxon>Planctomycetia</taxon>
        <taxon>Pirellulales</taxon>
        <taxon>Pirellulaceae</taxon>
        <taxon>Aureliella</taxon>
    </lineage>
</organism>
<dbReference type="InterPro" id="IPR041916">
    <property type="entry name" value="Anti_sigma_zinc_sf"/>
</dbReference>
<feature type="region of interest" description="Disordered" evidence="1">
    <location>
        <begin position="78"/>
        <end position="103"/>
    </location>
</feature>
<feature type="compositionally biased region" description="Basic and acidic residues" evidence="1">
    <location>
        <begin position="93"/>
        <end position="103"/>
    </location>
</feature>
<dbReference type="Gene3D" id="1.10.10.1320">
    <property type="entry name" value="Anti-sigma factor, zinc-finger domain"/>
    <property type="match status" value="1"/>
</dbReference>
<keyword evidence="3" id="KW-1185">Reference proteome</keyword>
<gene>
    <name evidence="2" type="ORF">Q31a_45250</name>
</gene>
<evidence type="ECO:0000313" key="2">
    <source>
        <dbReference type="EMBL" id="QDV26153.1"/>
    </source>
</evidence>
<accession>A0A518GC52</accession>
<evidence type="ECO:0000313" key="3">
    <source>
        <dbReference type="Proteomes" id="UP000318017"/>
    </source>
</evidence>
<dbReference type="KEGG" id="ahel:Q31a_45250"/>
<dbReference type="EMBL" id="CP036298">
    <property type="protein sequence ID" value="QDV26153.1"/>
    <property type="molecule type" value="Genomic_DNA"/>
</dbReference>
<dbReference type="AlphaFoldDB" id="A0A518GC52"/>
<proteinExistence type="predicted"/>
<dbReference type="RefSeq" id="WP_145082089.1">
    <property type="nucleotide sequence ID" value="NZ_CP036298.1"/>
</dbReference>
<dbReference type="OrthoDB" id="277292at2"/>
<protein>
    <submittedName>
        <fullName evidence="2">Uncharacterized protein</fullName>
    </submittedName>
</protein>
<dbReference type="Proteomes" id="UP000318017">
    <property type="component" value="Chromosome"/>
</dbReference>
<name>A0A518GC52_9BACT</name>
<reference evidence="2 3" key="1">
    <citation type="submission" date="2019-02" db="EMBL/GenBank/DDBJ databases">
        <title>Deep-cultivation of Planctomycetes and their phenomic and genomic characterization uncovers novel biology.</title>
        <authorList>
            <person name="Wiegand S."/>
            <person name="Jogler M."/>
            <person name="Boedeker C."/>
            <person name="Pinto D."/>
            <person name="Vollmers J."/>
            <person name="Rivas-Marin E."/>
            <person name="Kohn T."/>
            <person name="Peeters S.H."/>
            <person name="Heuer A."/>
            <person name="Rast P."/>
            <person name="Oberbeckmann S."/>
            <person name="Bunk B."/>
            <person name="Jeske O."/>
            <person name="Meyerdierks A."/>
            <person name="Storesund J.E."/>
            <person name="Kallscheuer N."/>
            <person name="Luecker S."/>
            <person name="Lage O.M."/>
            <person name="Pohl T."/>
            <person name="Merkel B.J."/>
            <person name="Hornburger P."/>
            <person name="Mueller R.-W."/>
            <person name="Bruemmer F."/>
            <person name="Labrenz M."/>
            <person name="Spormann A.M."/>
            <person name="Op den Camp H."/>
            <person name="Overmann J."/>
            <person name="Amann R."/>
            <person name="Jetten M.S.M."/>
            <person name="Mascher T."/>
            <person name="Medema M.H."/>
            <person name="Devos D.P."/>
            <person name="Kaster A.-K."/>
            <person name="Ovreas L."/>
            <person name="Rohde M."/>
            <person name="Galperin M.Y."/>
            <person name="Jogler C."/>
        </authorList>
    </citation>
    <scope>NUCLEOTIDE SEQUENCE [LARGE SCALE GENOMIC DNA]</scope>
    <source>
        <strain evidence="2 3">Q31a</strain>
    </source>
</reference>